<dbReference type="AlphaFoldDB" id="A0A9P1JP01"/>
<feature type="region of interest" description="Disordered" evidence="1">
    <location>
        <begin position="1"/>
        <end position="22"/>
    </location>
</feature>
<feature type="region of interest" description="Disordered" evidence="1">
    <location>
        <begin position="48"/>
        <end position="84"/>
    </location>
</feature>
<evidence type="ECO:0000313" key="3">
    <source>
        <dbReference type="Proteomes" id="UP000007319"/>
    </source>
</evidence>
<keyword evidence="3" id="KW-1185">Reference proteome</keyword>
<reference evidence="2 3" key="1">
    <citation type="journal article" date="2011" name="PLoS Genet.">
        <title>Azospirillum genomes reveal transition of bacteria from aquatic to terrestrial environments.</title>
        <authorList>
            <person name="Wisniewski-Dye F."/>
            <person name="Borziak K."/>
            <person name="Khalsa-Moyers G."/>
            <person name="Alexandre G."/>
            <person name="Sukharnikov L.O."/>
            <person name="Wuichet K."/>
            <person name="Hurst G.B."/>
            <person name="McDonald W.H."/>
            <person name="Robertson J.S."/>
            <person name="Barbe V."/>
            <person name="Calteau A."/>
            <person name="Rouy Z."/>
            <person name="Mangenot S."/>
            <person name="Prigent-Combaret C."/>
            <person name="Normand P."/>
            <person name="Boyer M."/>
            <person name="Siguier P."/>
            <person name="Dessaux Y."/>
            <person name="Elmerich C."/>
            <person name="Condemine G."/>
            <person name="Krishnen G."/>
            <person name="Kennedy I."/>
            <person name="Paterson A.H."/>
            <person name="Gonzalez V."/>
            <person name="Mavingui P."/>
            <person name="Zhulin I.B."/>
        </authorList>
    </citation>
    <scope>NUCLEOTIDE SEQUENCE [LARGE SCALE GENOMIC DNA]</scope>
    <source>
        <strain evidence="2 3">Sp245</strain>
    </source>
</reference>
<accession>A0A9P1JP01</accession>
<proteinExistence type="predicted"/>
<dbReference type="Proteomes" id="UP000007319">
    <property type="component" value="Chromosome"/>
</dbReference>
<dbReference type="EMBL" id="HE577327">
    <property type="protein sequence ID" value="CCC96984.1"/>
    <property type="molecule type" value="Genomic_DNA"/>
</dbReference>
<feature type="compositionally biased region" description="Basic and acidic residues" evidence="1">
    <location>
        <begin position="53"/>
        <end position="67"/>
    </location>
</feature>
<evidence type="ECO:0000313" key="2">
    <source>
        <dbReference type="EMBL" id="CCC96984.1"/>
    </source>
</evidence>
<sequence length="111" mass="11697">MTDRRNTPHIVVSGRLPPPMDGMSRVTALVLDRLRDRGPVQATVEVADLSPGLERRRPALPRGEGHARPAGGLAAGGRGDDPRTAFLHARRFGAGDLLHGGAGRNGAAVRL</sequence>
<dbReference type="KEGG" id="abs:AZOBR_40153"/>
<organism evidence="2 3">
    <name type="scientific">Azospirillum baldaniorum</name>
    <dbReference type="NCBI Taxonomy" id="1064539"/>
    <lineage>
        <taxon>Bacteria</taxon>
        <taxon>Pseudomonadati</taxon>
        <taxon>Pseudomonadota</taxon>
        <taxon>Alphaproteobacteria</taxon>
        <taxon>Rhodospirillales</taxon>
        <taxon>Azospirillaceae</taxon>
        <taxon>Azospirillum</taxon>
    </lineage>
</organism>
<name>A0A9P1JP01_9PROT</name>
<gene>
    <name evidence="2" type="ORF">AZOBR_40153</name>
</gene>
<evidence type="ECO:0000256" key="1">
    <source>
        <dbReference type="SAM" id="MobiDB-lite"/>
    </source>
</evidence>
<protein>
    <submittedName>
        <fullName evidence="2">Uncharacterized protein</fullName>
    </submittedName>
</protein>